<evidence type="ECO:0000256" key="2">
    <source>
        <dbReference type="SAM" id="MobiDB-lite"/>
    </source>
</evidence>
<dbReference type="STRING" id="1423351.A0A074RPK5"/>
<dbReference type="InterPro" id="IPR012337">
    <property type="entry name" value="RNaseH-like_sf"/>
</dbReference>
<protein>
    <submittedName>
        <fullName evidence="4">Integrase core domain protein</fullName>
    </submittedName>
</protein>
<dbReference type="PANTHER" id="PTHR37984:SF15">
    <property type="entry name" value="INTEGRASE CATALYTIC DOMAIN-CONTAINING PROTEIN"/>
    <property type="match status" value="1"/>
</dbReference>
<dbReference type="EMBL" id="AZST01000800">
    <property type="protein sequence ID" value="KEP47240.1"/>
    <property type="molecule type" value="Genomic_DNA"/>
</dbReference>
<dbReference type="GO" id="GO:0005634">
    <property type="term" value="C:nucleus"/>
    <property type="evidence" value="ECO:0007669"/>
    <property type="project" value="UniProtKB-ARBA"/>
</dbReference>
<keyword evidence="1" id="KW-0694">RNA-binding</keyword>
<dbReference type="GO" id="GO:0015074">
    <property type="term" value="P:DNA integration"/>
    <property type="evidence" value="ECO:0007669"/>
    <property type="project" value="InterPro"/>
</dbReference>
<sequence length="437" mass="49376">TPSGGVDHAEMENTTAEEENIGDSPRSVELEGGKDPKDDFEVQISPLASTVAKCDVIQAIHKGYAGNKQFSLITERLDAFPNYKLVDGLLYMKDNDEVTLCMLNCLKDQYNARKLLIEQAHLMLAHLGFCKTYGYMRELLWWKNMAKDVEAFCQSCTLCAASKPSTQHLYGLLKPLQVPKYPWSQIGMDFVGLLMALHTIYGKFDTICVVADHLTLMTHLIATRQDYTAKDIAEVLWTNVYKLHGFPDVIVSDRDKLFTSEYYETLNELTGMELVFLSSYHLALDGLIEQMNWSLSSVIRICVNHAQRNWAIQLPGIEFAINSVRSETTGFSPFKLNYGRLPRPMLVRTNTDLKGVKEHAQLIKYTQMMAHDTIIAQRPLQTIQANKGHCPAPFKEGDLVFVSTKNMAIPEGKLHKLVNKFIGLIKIEQEVVKGTTY</sequence>
<feature type="non-terminal residue" evidence="4">
    <location>
        <position position="1"/>
    </location>
</feature>
<evidence type="ECO:0000256" key="1">
    <source>
        <dbReference type="ARBA" id="ARBA00022884"/>
    </source>
</evidence>
<dbReference type="InterPro" id="IPR050951">
    <property type="entry name" value="Retrovirus_Pol_polyprotein"/>
</dbReference>
<organism evidence="4 5">
    <name type="scientific">Rhizoctonia solani 123E</name>
    <dbReference type="NCBI Taxonomy" id="1423351"/>
    <lineage>
        <taxon>Eukaryota</taxon>
        <taxon>Fungi</taxon>
        <taxon>Dikarya</taxon>
        <taxon>Basidiomycota</taxon>
        <taxon>Agaricomycotina</taxon>
        <taxon>Agaricomycetes</taxon>
        <taxon>Cantharellales</taxon>
        <taxon>Ceratobasidiaceae</taxon>
        <taxon>Rhizoctonia</taxon>
    </lineage>
</organism>
<dbReference type="PROSITE" id="PS50994">
    <property type="entry name" value="INTEGRASE"/>
    <property type="match status" value="1"/>
</dbReference>
<comment type="caution">
    <text evidence="4">The sequence shown here is derived from an EMBL/GenBank/DDBJ whole genome shotgun (WGS) entry which is preliminary data.</text>
</comment>
<reference evidence="4 5" key="1">
    <citation type="submission" date="2013-12" db="EMBL/GenBank/DDBJ databases">
        <authorList>
            <person name="Cubeta M."/>
            <person name="Pakala S."/>
            <person name="Fedorova N."/>
            <person name="Thomas E."/>
            <person name="Dean R."/>
            <person name="Jabaji S."/>
            <person name="Neate S."/>
            <person name="Toda T."/>
            <person name="Tavantzis S."/>
            <person name="Vilgalys R."/>
            <person name="Bharathan N."/>
            <person name="Pakala S."/>
            <person name="Losada L.S."/>
            <person name="Zafar N."/>
            <person name="Nierman W."/>
        </authorList>
    </citation>
    <scope>NUCLEOTIDE SEQUENCE [LARGE SCALE GENOMIC DNA]</scope>
    <source>
        <strain evidence="4 5">123E</strain>
    </source>
</reference>
<dbReference type="AlphaFoldDB" id="A0A074RPK5"/>
<evidence type="ECO:0000313" key="5">
    <source>
        <dbReference type="Proteomes" id="UP000027456"/>
    </source>
</evidence>
<dbReference type="GO" id="GO:0003723">
    <property type="term" value="F:RNA binding"/>
    <property type="evidence" value="ECO:0007669"/>
    <property type="project" value="UniProtKB-KW"/>
</dbReference>
<dbReference type="InterPro" id="IPR041588">
    <property type="entry name" value="Integrase_H2C2"/>
</dbReference>
<dbReference type="InterPro" id="IPR001584">
    <property type="entry name" value="Integrase_cat-core"/>
</dbReference>
<feature type="region of interest" description="Disordered" evidence="2">
    <location>
        <begin position="1"/>
        <end position="35"/>
    </location>
</feature>
<evidence type="ECO:0000259" key="3">
    <source>
        <dbReference type="PROSITE" id="PS50994"/>
    </source>
</evidence>
<gene>
    <name evidence="4" type="ORF">V565_163110</name>
</gene>
<accession>A0A074RPK5</accession>
<dbReference type="OrthoDB" id="3227343at2759"/>
<keyword evidence="5" id="KW-1185">Reference proteome</keyword>
<proteinExistence type="predicted"/>
<dbReference type="Pfam" id="PF17921">
    <property type="entry name" value="Integrase_H2C2"/>
    <property type="match status" value="1"/>
</dbReference>
<dbReference type="Gene3D" id="3.30.420.10">
    <property type="entry name" value="Ribonuclease H-like superfamily/Ribonuclease H"/>
    <property type="match status" value="1"/>
</dbReference>
<dbReference type="PANTHER" id="PTHR37984">
    <property type="entry name" value="PROTEIN CBG26694"/>
    <property type="match status" value="1"/>
</dbReference>
<dbReference type="InterPro" id="IPR036397">
    <property type="entry name" value="RNaseH_sf"/>
</dbReference>
<name>A0A074RPK5_9AGAM</name>
<feature type="compositionally biased region" description="Basic and acidic residues" evidence="2">
    <location>
        <begin position="26"/>
        <end position="35"/>
    </location>
</feature>
<feature type="domain" description="Integrase catalytic" evidence="3">
    <location>
        <begin position="178"/>
        <end position="341"/>
    </location>
</feature>
<dbReference type="Gene3D" id="1.10.340.70">
    <property type="match status" value="1"/>
</dbReference>
<dbReference type="SUPFAM" id="SSF53098">
    <property type="entry name" value="Ribonuclease H-like"/>
    <property type="match status" value="1"/>
</dbReference>
<dbReference type="HOGENOM" id="CLU_627870_0_0_1"/>
<dbReference type="Proteomes" id="UP000027456">
    <property type="component" value="Unassembled WGS sequence"/>
</dbReference>
<evidence type="ECO:0000313" key="4">
    <source>
        <dbReference type="EMBL" id="KEP47240.1"/>
    </source>
</evidence>